<feature type="region of interest" description="Disordered" evidence="11">
    <location>
        <begin position="119"/>
        <end position="159"/>
    </location>
</feature>
<evidence type="ECO:0000256" key="6">
    <source>
        <dbReference type="ARBA" id="ARBA00022741"/>
    </source>
</evidence>
<dbReference type="PROSITE" id="PS50160">
    <property type="entry name" value="DNA_LIGASE_A3"/>
    <property type="match status" value="1"/>
</dbReference>
<dbReference type="SUPFAM" id="SSF50249">
    <property type="entry name" value="Nucleic acid-binding proteins"/>
    <property type="match status" value="1"/>
</dbReference>
<evidence type="ECO:0000259" key="12">
    <source>
        <dbReference type="PROSITE" id="PS50064"/>
    </source>
</evidence>
<evidence type="ECO:0000256" key="1">
    <source>
        <dbReference type="ARBA" id="ARBA00004123"/>
    </source>
</evidence>
<evidence type="ECO:0000256" key="9">
    <source>
        <dbReference type="ARBA" id="ARBA00022840"/>
    </source>
</evidence>
<dbReference type="PANTHER" id="PTHR45674:SF9">
    <property type="entry name" value="DNA LIGASE 3"/>
    <property type="match status" value="1"/>
</dbReference>
<dbReference type="SMART" id="SM01336">
    <property type="entry name" value="zf-PARP"/>
    <property type="match status" value="1"/>
</dbReference>
<dbReference type="EMBL" id="CAAE01014615">
    <property type="protein sequence ID" value="CAG00890.1"/>
    <property type="molecule type" value="Genomic_DNA"/>
</dbReference>
<dbReference type="Gene3D" id="3.30.1490.70">
    <property type="match status" value="1"/>
</dbReference>
<dbReference type="SUPFAM" id="SSF117018">
    <property type="entry name" value="ATP-dependent DNA ligase DNA-binding domain"/>
    <property type="match status" value="1"/>
</dbReference>
<evidence type="ECO:0000259" key="13">
    <source>
        <dbReference type="PROSITE" id="PS50160"/>
    </source>
</evidence>
<feature type="domain" description="PARP-type" evidence="12">
    <location>
        <begin position="6"/>
        <end position="98"/>
    </location>
</feature>
<dbReference type="Gene3D" id="3.30.1740.10">
    <property type="entry name" value="Zinc finger, PARP-type"/>
    <property type="match status" value="1"/>
</dbReference>
<dbReference type="GO" id="GO:0008270">
    <property type="term" value="F:zinc ion binding"/>
    <property type="evidence" value="ECO:0007669"/>
    <property type="project" value="UniProtKB-KW"/>
</dbReference>
<dbReference type="Gene3D" id="3.30.470.30">
    <property type="entry name" value="DNA ligase/mRNA capping enzyme"/>
    <property type="match status" value="1"/>
</dbReference>
<dbReference type="GO" id="GO:0006302">
    <property type="term" value="P:double-strand break repair"/>
    <property type="evidence" value="ECO:0007669"/>
    <property type="project" value="TreeGrafter"/>
</dbReference>
<dbReference type="PROSITE" id="PS50064">
    <property type="entry name" value="ZF_PARP_2"/>
    <property type="match status" value="1"/>
</dbReference>
<organism evidence="14">
    <name type="scientific">Tetraodon nigroviridis</name>
    <name type="common">Spotted green pufferfish</name>
    <name type="synonym">Chelonodon nigroviridis</name>
    <dbReference type="NCBI Taxonomy" id="99883"/>
    <lineage>
        <taxon>Eukaryota</taxon>
        <taxon>Metazoa</taxon>
        <taxon>Chordata</taxon>
        <taxon>Craniata</taxon>
        <taxon>Vertebrata</taxon>
        <taxon>Euteleostomi</taxon>
        <taxon>Actinopterygii</taxon>
        <taxon>Neopterygii</taxon>
        <taxon>Teleostei</taxon>
        <taxon>Neoteleostei</taxon>
        <taxon>Acanthomorphata</taxon>
        <taxon>Eupercaria</taxon>
        <taxon>Tetraodontiformes</taxon>
        <taxon>Tetradontoidea</taxon>
        <taxon>Tetraodontidae</taxon>
        <taxon>Tetraodon</taxon>
    </lineage>
</organism>
<dbReference type="InterPro" id="IPR036599">
    <property type="entry name" value="DNA_ligase_N_sf"/>
</dbReference>
<accession>Q4SEP2</accession>
<dbReference type="Gene3D" id="2.40.50.140">
    <property type="entry name" value="Nucleic acid-binding proteins"/>
    <property type="match status" value="1"/>
</dbReference>
<dbReference type="InterPro" id="IPR001510">
    <property type="entry name" value="Znf_PARP"/>
</dbReference>
<dbReference type="KEGG" id="tng:GSTEN00019457G001"/>
<evidence type="ECO:0000256" key="4">
    <source>
        <dbReference type="ARBA" id="ARBA00022705"/>
    </source>
</evidence>
<dbReference type="InterPro" id="IPR012310">
    <property type="entry name" value="DNA_ligase_ATP-dep_cent"/>
</dbReference>
<evidence type="ECO:0000256" key="2">
    <source>
        <dbReference type="ARBA" id="ARBA00007572"/>
    </source>
</evidence>
<dbReference type="Gene3D" id="1.10.3260.10">
    <property type="entry name" value="DNA ligase, ATP-dependent, N-terminal domain"/>
    <property type="match status" value="1"/>
</dbReference>
<dbReference type="InterPro" id="IPR036957">
    <property type="entry name" value="Znf_PARP_sf"/>
</dbReference>
<dbReference type="Pfam" id="PF04679">
    <property type="entry name" value="DNA_ligase_A_C"/>
    <property type="match status" value="1"/>
</dbReference>
<comment type="subcellular location">
    <subcellularLocation>
        <location evidence="1">Nucleus</location>
    </subcellularLocation>
</comment>
<evidence type="ECO:0000256" key="5">
    <source>
        <dbReference type="ARBA" id="ARBA00022723"/>
    </source>
</evidence>
<dbReference type="FunFam" id="3.30.1740.10:FF:000001">
    <property type="entry name" value="DNA ligase"/>
    <property type="match status" value="1"/>
</dbReference>
<evidence type="ECO:0000256" key="11">
    <source>
        <dbReference type="SAM" id="MobiDB-lite"/>
    </source>
</evidence>
<dbReference type="PANTHER" id="PTHR45674">
    <property type="entry name" value="DNA LIGASE 1/3 FAMILY MEMBER"/>
    <property type="match status" value="1"/>
</dbReference>
<keyword evidence="9" id="KW-0067">ATP-binding</keyword>
<dbReference type="GO" id="GO:0006310">
    <property type="term" value="P:DNA recombination"/>
    <property type="evidence" value="ECO:0007669"/>
    <property type="project" value="InterPro"/>
</dbReference>
<comment type="caution">
    <text evidence="14">The sequence shown here is derived from an EMBL/GenBank/DDBJ whole genome shotgun (WGS) entry which is preliminary data.</text>
</comment>
<dbReference type="PROSITE" id="PS00347">
    <property type="entry name" value="ZF_PARP_1"/>
    <property type="match status" value="1"/>
</dbReference>
<keyword evidence="6" id="KW-0547">Nucleotide-binding</keyword>
<dbReference type="PROSITE" id="PS00333">
    <property type="entry name" value="DNA_LIGASE_A2"/>
    <property type="match status" value="1"/>
</dbReference>
<dbReference type="GO" id="GO:0003677">
    <property type="term" value="F:DNA binding"/>
    <property type="evidence" value="ECO:0007669"/>
    <property type="project" value="InterPro"/>
</dbReference>
<evidence type="ECO:0000256" key="10">
    <source>
        <dbReference type="ARBA" id="ARBA00023242"/>
    </source>
</evidence>
<evidence type="ECO:0000256" key="8">
    <source>
        <dbReference type="ARBA" id="ARBA00022833"/>
    </source>
</evidence>
<dbReference type="CDD" id="cd07967">
    <property type="entry name" value="OBF_DNA_ligase_III"/>
    <property type="match status" value="1"/>
</dbReference>
<dbReference type="CDD" id="cd07902">
    <property type="entry name" value="Adenylation_DNA_ligase_III"/>
    <property type="match status" value="1"/>
</dbReference>
<dbReference type="InterPro" id="IPR016059">
    <property type="entry name" value="DNA_ligase_ATP-dep_CS"/>
</dbReference>
<reference evidence="14" key="1">
    <citation type="journal article" date="2004" name="Nature">
        <title>Genome duplication in the teleost fish Tetraodon nigroviridis reveals the early vertebrate proto-karyotype.</title>
        <authorList>
            <person name="Jaillon O."/>
            <person name="Aury J.-M."/>
            <person name="Brunet F."/>
            <person name="Petit J.-L."/>
            <person name="Stange-Thomann N."/>
            <person name="Mauceli E."/>
            <person name="Bouneau L."/>
            <person name="Fischer C."/>
            <person name="Ozouf-Costaz C."/>
            <person name="Bernot A."/>
            <person name="Nicaud S."/>
            <person name="Jaffe D."/>
            <person name="Fisher S."/>
            <person name="Lutfalla G."/>
            <person name="Dossat C."/>
            <person name="Segurens B."/>
            <person name="Dasilva C."/>
            <person name="Salanoubat M."/>
            <person name="Levy M."/>
            <person name="Boudet N."/>
            <person name="Castellano S."/>
            <person name="Anthouard V."/>
            <person name="Jubin C."/>
            <person name="Castelli V."/>
            <person name="Katinka M."/>
            <person name="Vacherie B."/>
            <person name="Biemont C."/>
            <person name="Skalli Z."/>
            <person name="Cattolico L."/>
            <person name="Poulain J."/>
            <person name="De Berardinis V."/>
            <person name="Cruaud C."/>
            <person name="Duprat S."/>
            <person name="Brottier P."/>
            <person name="Coutanceau J.-P."/>
            <person name="Gouzy J."/>
            <person name="Parra G."/>
            <person name="Lardier G."/>
            <person name="Chapple C."/>
            <person name="McKernan K.J."/>
            <person name="McEwan P."/>
            <person name="Bosak S."/>
            <person name="Kellis M."/>
            <person name="Volff J.-N."/>
            <person name="Guigo R."/>
            <person name="Zody M.C."/>
            <person name="Mesirov J."/>
            <person name="Lindblad-Toh K."/>
            <person name="Birren B."/>
            <person name="Nusbaum C."/>
            <person name="Kahn D."/>
            <person name="Robinson-Rechavi M."/>
            <person name="Laudet V."/>
            <person name="Schachter V."/>
            <person name="Quetier F."/>
            <person name="Saurin W."/>
            <person name="Scarpelli C."/>
            <person name="Wincker P."/>
            <person name="Lander E.S."/>
            <person name="Weissenbach J."/>
            <person name="Roest Crollius H."/>
        </authorList>
    </citation>
    <scope>NUCLEOTIDE SEQUENCE [LARGE SCALE GENOMIC DNA]</scope>
</reference>
<dbReference type="PROSITE" id="PS00697">
    <property type="entry name" value="DNA_LIGASE_A1"/>
    <property type="match status" value="1"/>
</dbReference>
<keyword evidence="10" id="KW-0539">Nucleus</keyword>
<dbReference type="SUPFAM" id="SSF57716">
    <property type="entry name" value="Glucocorticoid receptor-like (DNA-binding domain)"/>
    <property type="match status" value="1"/>
</dbReference>
<dbReference type="Pfam" id="PF01068">
    <property type="entry name" value="DNA_ligase_A_M"/>
    <property type="match status" value="2"/>
</dbReference>
<evidence type="ECO:0000313" key="14">
    <source>
        <dbReference type="EMBL" id="CAG00890.1"/>
    </source>
</evidence>
<dbReference type="InterPro" id="IPR012308">
    <property type="entry name" value="DNA_ligase_ATP-dep_N"/>
</dbReference>
<keyword evidence="7" id="KW-0863">Zinc-finger</keyword>
<proteinExistence type="inferred from homology"/>
<dbReference type="InterPro" id="IPR012309">
    <property type="entry name" value="DNA_ligase_ATP-dep_C"/>
</dbReference>
<dbReference type="GO" id="GO:0005524">
    <property type="term" value="F:ATP binding"/>
    <property type="evidence" value="ECO:0007669"/>
    <property type="project" value="UniProtKB-KW"/>
</dbReference>
<feature type="domain" description="ATP-dependent DNA ligase family profile" evidence="13">
    <location>
        <begin position="603"/>
        <end position="736"/>
    </location>
</feature>
<reference evidence="14" key="2">
    <citation type="submission" date="2004-02" db="EMBL/GenBank/DDBJ databases">
        <authorList>
            <consortium name="Genoscope"/>
            <consortium name="Whitehead Institute Centre for Genome Research"/>
        </authorList>
    </citation>
    <scope>NUCLEOTIDE SEQUENCE</scope>
</reference>
<dbReference type="GO" id="GO:0003910">
    <property type="term" value="F:DNA ligase (ATP) activity"/>
    <property type="evidence" value="ECO:0007669"/>
    <property type="project" value="InterPro"/>
</dbReference>
<gene>
    <name evidence="14" type="ORF">GSTENG00019457001</name>
</gene>
<dbReference type="InterPro" id="IPR012340">
    <property type="entry name" value="NA-bd_OB-fold"/>
</dbReference>
<name>Q4SEP2_TETNG</name>
<feature type="compositionally biased region" description="Low complexity" evidence="11">
    <location>
        <begin position="146"/>
        <end position="159"/>
    </location>
</feature>
<evidence type="ECO:0000256" key="7">
    <source>
        <dbReference type="ARBA" id="ARBA00022771"/>
    </source>
</evidence>
<dbReference type="GO" id="GO:0070421">
    <property type="term" value="C:DNA ligase III-XRCC1 complex"/>
    <property type="evidence" value="ECO:0007669"/>
    <property type="project" value="TreeGrafter"/>
</dbReference>
<keyword evidence="8" id="KW-0862">Zinc</keyword>
<protein>
    <submittedName>
        <fullName evidence="14">(spotted green pufferfish) hypothetical protein</fullName>
    </submittedName>
</protein>
<comment type="similarity">
    <text evidence="2">Belongs to the ATP-dependent DNA ligase family.</text>
</comment>
<keyword evidence="3" id="KW-0436">Ligase</keyword>
<dbReference type="InterPro" id="IPR050191">
    <property type="entry name" value="ATP-dep_DNA_ligase"/>
</dbReference>
<keyword evidence="4" id="KW-0235">DNA replication</keyword>
<keyword evidence="5" id="KW-0479">Metal-binding</keyword>
<dbReference type="AlphaFoldDB" id="Q4SEP2"/>
<feature type="non-terminal residue" evidence="14">
    <location>
        <position position="1"/>
    </location>
</feature>
<evidence type="ECO:0000256" key="3">
    <source>
        <dbReference type="ARBA" id="ARBA00022598"/>
    </source>
</evidence>
<sequence length="873" mass="98209">MAEQRFLVEYAKRGTAGCKKCKDKIVKGIVRIGKIVPNPFSESAGEMKEWYHVKCIFEKLERARATTKKIEDLTELEGWEELQDEDKNLIKEHISELMAKVNASPKKKVQAKLNTSGHLMAPPADPSVNAPRKFSGFTGKQQHLHPPMSSSTPGSSLSSQLCNPQHKDCLFREFRKLCATVAENNSYNAKTQIIEQFLRKGSGGDKFHGDLYLTIKLLLPGVIKSVYNLNDKQIVKLFSRIFRCNQEEMVRDLEQVRKPSLPEILGSRASLFGSRMKLLWFLQGDVSETVRVFFDNSKSFPPASKSLLTIQEVDASLTRLAQLTKEDEQQSELESIAKKCTSNDLKCIVRLVKHDLKMNAGAKHVLDAVDPNAYDAFKASRNLGDVIDRVLRNQQEASNGSGPRKLLTVEATLMTPVQPMLAEACKSVEYAMKKCPNGMYSEIKYDGERVQVHKNGDSFSYFSRSLKPVLPHKVAHFKDYIPQAFPGGHSMILDAEVLLIDTQTSKPLPFGTLGIHKVSSCSLLPEPSPSFSAPSSLTALTFRPSRKRPFRTLTCAFLFSTASTSTARASWRGKHAQRTSSASDPPVHPRRRAQRLLVVCFLRPLCERRKFLHDNMVEVPNRILFSEMKHVTVGPGSAAVLTQLWEQHALTWFVLQRAADLADMITRVIREGLEGLVLKDVKGMYEPGKRHWLKVKKDYLNEGAMADTADLVVLGAFYGKGSNGGIMSSFLMGCFDPDSKKWCTVTKCSGGYDDAMLARLQKELDVVKISKVREESATDTHTHTHSHSNKILNFFSCVQDPSKIPQWLKIVKNYYPDFIIRNPEEAPVWEITGAEFSKSEMHTADGISIRFPRMTRIRDDKDWKSATNLHQLK</sequence>
<dbReference type="Pfam" id="PF04675">
    <property type="entry name" value="DNA_ligase_A_N"/>
    <property type="match status" value="1"/>
</dbReference>
<dbReference type="OrthoDB" id="206088at2759"/>
<dbReference type="SUPFAM" id="SSF56091">
    <property type="entry name" value="DNA ligase/mRNA capping enzyme, catalytic domain"/>
    <property type="match status" value="1"/>
</dbReference>
<dbReference type="Pfam" id="PF00645">
    <property type="entry name" value="zf-PARP"/>
    <property type="match status" value="1"/>
</dbReference>
<dbReference type="GO" id="GO:0006273">
    <property type="term" value="P:lagging strand elongation"/>
    <property type="evidence" value="ECO:0007669"/>
    <property type="project" value="TreeGrafter"/>
</dbReference>